<dbReference type="EMBL" id="VFQF01000002">
    <property type="protein sequence ID" value="TQN46009.1"/>
    <property type="molecule type" value="Genomic_DNA"/>
</dbReference>
<name>A0A543PPL5_9MICO</name>
<evidence type="ECO:0000313" key="2">
    <source>
        <dbReference type="Proteomes" id="UP000320085"/>
    </source>
</evidence>
<organism evidence="1 2">
    <name type="scientific">Humibacillus xanthopallidus</name>
    <dbReference type="NCBI Taxonomy" id="412689"/>
    <lineage>
        <taxon>Bacteria</taxon>
        <taxon>Bacillati</taxon>
        <taxon>Actinomycetota</taxon>
        <taxon>Actinomycetes</taxon>
        <taxon>Micrococcales</taxon>
        <taxon>Intrasporangiaceae</taxon>
        <taxon>Humibacillus</taxon>
    </lineage>
</organism>
<sequence length="152" mass="16161">MSTEASQTPDLSDHLGPVSYIAVEFPRGDVGEDGFNRLLELVDSGLVLVIDLEFVRRGADGSLVTVSPESLGLDVDLSAFRGADAGLLDADDLDFVAHGLAEDSVLAVLVYEDLTLEPVLRAWGSRGARLVAEGPVAVDDLEQALDHDDRDS</sequence>
<reference evidence="1 2" key="1">
    <citation type="submission" date="2019-06" db="EMBL/GenBank/DDBJ databases">
        <title>Sequencing the genomes of 1000 actinobacteria strains.</title>
        <authorList>
            <person name="Klenk H.-P."/>
        </authorList>
    </citation>
    <scope>NUCLEOTIDE SEQUENCE [LARGE SCALE GENOMIC DNA]</scope>
    <source>
        <strain evidence="1 2">DSM 21776</strain>
    </source>
</reference>
<gene>
    <name evidence="1" type="ORF">FHX52_2714</name>
</gene>
<evidence type="ECO:0008006" key="3">
    <source>
        <dbReference type="Google" id="ProtNLM"/>
    </source>
</evidence>
<accession>A0A543PPL5</accession>
<dbReference type="Proteomes" id="UP000320085">
    <property type="component" value="Unassembled WGS sequence"/>
</dbReference>
<dbReference type="RefSeq" id="WP_221630600.1">
    <property type="nucleotide sequence ID" value="NZ_BAAAQC010000004.1"/>
</dbReference>
<dbReference type="AlphaFoldDB" id="A0A543PPL5"/>
<proteinExistence type="predicted"/>
<protein>
    <recommendedName>
        <fullName evidence="3">DUF1269 domain-containing protein</fullName>
    </recommendedName>
</protein>
<comment type="caution">
    <text evidence="1">The sequence shown here is derived from an EMBL/GenBank/DDBJ whole genome shotgun (WGS) entry which is preliminary data.</text>
</comment>
<evidence type="ECO:0000313" key="1">
    <source>
        <dbReference type="EMBL" id="TQN46009.1"/>
    </source>
</evidence>